<dbReference type="HOGENOM" id="CLU_000680_20_5_1"/>
<evidence type="ECO:0000313" key="3">
    <source>
        <dbReference type="Proteomes" id="UP000007267"/>
    </source>
</evidence>
<protein>
    <recommendedName>
        <fullName evidence="1">Reverse transcriptase domain-containing protein</fullName>
    </recommendedName>
</protein>
<reference evidence="3" key="2">
    <citation type="journal article" date="2013" name="Nat. Genet.">
        <title>The draft genomes of soft-shell turtle and green sea turtle yield insights into the development and evolution of the turtle-specific body plan.</title>
        <authorList>
            <person name="Wang Z."/>
            <person name="Pascual-Anaya J."/>
            <person name="Zadissa A."/>
            <person name="Li W."/>
            <person name="Niimura Y."/>
            <person name="Huang Z."/>
            <person name="Li C."/>
            <person name="White S."/>
            <person name="Xiong Z."/>
            <person name="Fang D."/>
            <person name="Wang B."/>
            <person name="Ming Y."/>
            <person name="Chen Y."/>
            <person name="Zheng Y."/>
            <person name="Kuraku S."/>
            <person name="Pignatelli M."/>
            <person name="Herrero J."/>
            <person name="Beal K."/>
            <person name="Nozawa M."/>
            <person name="Li Q."/>
            <person name="Wang J."/>
            <person name="Zhang H."/>
            <person name="Yu L."/>
            <person name="Shigenobu S."/>
            <person name="Wang J."/>
            <person name="Liu J."/>
            <person name="Flicek P."/>
            <person name="Searle S."/>
            <person name="Wang J."/>
            <person name="Kuratani S."/>
            <person name="Yin Y."/>
            <person name="Aken B."/>
            <person name="Zhang G."/>
            <person name="Irie N."/>
        </authorList>
    </citation>
    <scope>NUCLEOTIDE SEQUENCE [LARGE SCALE GENOMIC DNA]</scope>
    <source>
        <strain evidence="3">Daiwa-1</strain>
    </source>
</reference>
<feature type="domain" description="Reverse transcriptase" evidence="1">
    <location>
        <begin position="119"/>
        <end position="370"/>
    </location>
</feature>
<dbReference type="EMBL" id="AGCU01154642">
    <property type="status" value="NOT_ANNOTATED_CDS"/>
    <property type="molecule type" value="Genomic_DNA"/>
</dbReference>
<reference evidence="3" key="1">
    <citation type="submission" date="2011-10" db="EMBL/GenBank/DDBJ databases">
        <authorList>
            <consortium name="Soft-shell Turtle Genome Consortium"/>
        </authorList>
    </citation>
    <scope>NUCLEOTIDE SEQUENCE [LARGE SCALE GENOMIC DNA]</scope>
    <source>
        <strain evidence="3">Daiwa-1</strain>
    </source>
</reference>
<dbReference type="eggNOG" id="KOG1075">
    <property type="taxonomic scope" value="Eukaryota"/>
</dbReference>
<dbReference type="SUPFAM" id="SSF56672">
    <property type="entry name" value="DNA/RNA polymerases"/>
    <property type="match status" value="1"/>
</dbReference>
<dbReference type="OMA" id="HIDKITX"/>
<evidence type="ECO:0000259" key="1">
    <source>
        <dbReference type="PROSITE" id="PS50878"/>
    </source>
</evidence>
<reference evidence="2" key="4">
    <citation type="submission" date="2025-09" db="UniProtKB">
        <authorList>
            <consortium name="Ensembl"/>
        </authorList>
    </citation>
    <scope>IDENTIFICATION</scope>
</reference>
<dbReference type="Ensembl" id="ENSPSIT00000001440.1">
    <property type="protein sequence ID" value="ENSPSIP00000001436.1"/>
    <property type="gene ID" value="ENSPSIG00000001439.1"/>
</dbReference>
<sequence>MFFKYIRSRKPDKKPVGPLDDRAIKGAIKDDKAIAEKLNDFFASVFTAEDVGEIPESAPSFVGDESEELSRIEVSLEEVLERIEKLNVNKSPGPDGIHPRVLKELKWEIAELLSVVCNLSFKSASVPNDWKVANVTPIFKKGSRGDPGNYRPVSLTSVPGKLVETIVKNKIVKHVEEHNLLDKSQHGFCKGKSCLTNLLEFFEGVNKHADKGDPVDIVYLDFQKAFDKVPHQRLLCKLHGHGIRGKVLSWIQNWLKDRKQRVGINGTFSDWRGVTSGVPQGSVLGPILFNLFINDLEKGVSSEVVKFADDTKLFRIVKTEADCEGLQEDLTKLSDWATKWQMKFNVDKCKVMHIGKNNPNYRNSMMGANLATTNQERDLGVIVDSSLKTSTQYAAAVKKANRMLGIIKKGIENKTQNILLPLYKTMVRPHLEYCVQIWSPHLKKDILALERVQKRATKMIRGLERVPYEKRLKRLGRFSLEKRRLRGDMIEVYKFMSGVERADKEKLFISSLNRRTRGHQMKLMDSRFKTNKRKFFTQRVVSLWNSLPEEAVKARTIIEFKEKL</sequence>
<dbReference type="Proteomes" id="UP000007267">
    <property type="component" value="Unassembled WGS sequence"/>
</dbReference>
<accession>K7F076</accession>
<reference evidence="2" key="3">
    <citation type="submission" date="2025-08" db="UniProtKB">
        <authorList>
            <consortium name="Ensembl"/>
        </authorList>
    </citation>
    <scope>IDENTIFICATION</scope>
</reference>
<organism evidence="2 3">
    <name type="scientific">Pelodiscus sinensis</name>
    <name type="common">Chinese softshell turtle</name>
    <name type="synonym">Trionyx sinensis</name>
    <dbReference type="NCBI Taxonomy" id="13735"/>
    <lineage>
        <taxon>Eukaryota</taxon>
        <taxon>Metazoa</taxon>
        <taxon>Chordata</taxon>
        <taxon>Craniata</taxon>
        <taxon>Vertebrata</taxon>
        <taxon>Euteleostomi</taxon>
        <taxon>Archelosauria</taxon>
        <taxon>Testudinata</taxon>
        <taxon>Testudines</taxon>
        <taxon>Cryptodira</taxon>
        <taxon>Trionychia</taxon>
        <taxon>Trionychidae</taxon>
        <taxon>Pelodiscus</taxon>
    </lineage>
</organism>
<dbReference type="PRINTS" id="PR01345">
    <property type="entry name" value="CERVTRCPTASE"/>
</dbReference>
<dbReference type="GeneTree" id="ENSGT01150000286902"/>
<name>K7F076_PELSI</name>
<dbReference type="PANTHER" id="PTHR33332">
    <property type="entry name" value="REVERSE TRANSCRIPTASE DOMAIN-CONTAINING PROTEIN"/>
    <property type="match status" value="1"/>
</dbReference>
<dbReference type="AlphaFoldDB" id="K7F076"/>
<dbReference type="PROSITE" id="PS50878">
    <property type="entry name" value="RT_POL"/>
    <property type="match status" value="1"/>
</dbReference>
<evidence type="ECO:0000313" key="2">
    <source>
        <dbReference type="Ensembl" id="ENSPSIP00000001436.1"/>
    </source>
</evidence>
<proteinExistence type="predicted"/>
<dbReference type="CDD" id="cd01650">
    <property type="entry name" value="RT_nLTR_like"/>
    <property type="match status" value="1"/>
</dbReference>
<dbReference type="Pfam" id="PF00078">
    <property type="entry name" value="RVT_1"/>
    <property type="match status" value="1"/>
</dbReference>
<dbReference type="InterPro" id="IPR043502">
    <property type="entry name" value="DNA/RNA_pol_sf"/>
</dbReference>
<keyword evidence="3" id="KW-1185">Reference proteome</keyword>
<dbReference type="InterPro" id="IPR000477">
    <property type="entry name" value="RT_dom"/>
</dbReference>